<dbReference type="InterPro" id="IPR025668">
    <property type="entry name" value="Tnp_DDE_dom"/>
</dbReference>
<gene>
    <name evidence="2" type="ORF">ACFYNQ_23055</name>
</gene>
<comment type="caution">
    <text evidence="2">The sequence shown here is derived from an EMBL/GenBank/DDBJ whole genome shotgun (WGS) entry which is preliminary data.</text>
</comment>
<evidence type="ECO:0000313" key="2">
    <source>
        <dbReference type="EMBL" id="MFE9601431.1"/>
    </source>
</evidence>
<reference evidence="2 3" key="1">
    <citation type="submission" date="2024-10" db="EMBL/GenBank/DDBJ databases">
        <title>The Natural Products Discovery Center: Release of the First 8490 Sequenced Strains for Exploring Actinobacteria Biosynthetic Diversity.</title>
        <authorList>
            <person name="Kalkreuter E."/>
            <person name="Kautsar S.A."/>
            <person name="Yang D."/>
            <person name="Bader C.D."/>
            <person name="Teijaro C.N."/>
            <person name="Fluegel L."/>
            <person name="Davis C.M."/>
            <person name="Simpson J.R."/>
            <person name="Lauterbach L."/>
            <person name="Steele A.D."/>
            <person name="Gui C."/>
            <person name="Meng S."/>
            <person name="Li G."/>
            <person name="Viehrig K."/>
            <person name="Ye F."/>
            <person name="Su P."/>
            <person name="Kiefer A.F."/>
            <person name="Nichols A."/>
            <person name="Cepeda A.J."/>
            <person name="Yan W."/>
            <person name="Fan B."/>
            <person name="Jiang Y."/>
            <person name="Adhikari A."/>
            <person name="Zheng C.-J."/>
            <person name="Schuster L."/>
            <person name="Cowan T.M."/>
            <person name="Smanski M.J."/>
            <person name="Chevrette M.G."/>
            <person name="De Carvalho L.P.S."/>
            <person name="Shen B."/>
        </authorList>
    </citation>
    <scope>NUCLEOTIDE SEQUENCE [LARGE SCALE GENOMIC DNA]</scope>
    <source>
        <strain evidence="2 3">NPDC006488</strain>
    </source>
</reference>
<dbReference type="RefSeq" id="WP_388108643.1">
    <property type="nucleotide sequence ID" value="NZ_JBIAHM010000008.1"/>
</dbReference>
<evidence type="ECO:0000313" key="3">
    <source>
        <dbReference type="Proteomes" id="UP001601303"/>
    </source>
</evidence>
<keyword evidence="3" id="KW-1185">Reference proteome</keyword>
<protein>
    <submittedName>
        <fullName evidence="2">Transposase</fullName>
    </submittedName>
</protein>
<dbReference type="Proteomes" id="UP001601303">
    <property type="component" value="Unassembled WGS sequence"/>
</dbReference>
<dbReference type="EMBL" id="JBIAHM010000008">
    <property type="protein sequence ID" value="MFE9601431.1"/>
    <property type="molecule type" value="Genomic_DNA"/>
</dbReference>
<proteinExistence type="predicted"/>
<feature type="domain" description="Transposase DDE" evidence="1">
    <location>
        <begin position="29"/>
        <end position="96"/>
    </location>
</feature>
<dbReference type="Pfam" id="PF13751">
    <property type="entry name" value="DDE_Tnp_1_6"/>
    <property type="match status" value="1"/>
</dbReference>
<sequence length="123" mass="14198">MAKSTLMRWRARRRRAWEVRPRSLVLLPTRELHEIQQANGLGQRTRQWQDRYAIRAGIEATLSRNIRTCDRRRTRCRGLRKTHVQHVLTALACNVTPVADWIASPAGKQRAPSHLHALCTATS</sequence>
<organism evidence="2 3">
    <name type="scientific">Streptomyces hokutonensis</name>
    <dbReference type="NCBI Taxonomy" id="1306990"/>
    <lineage>
        <taxon>Bacteria</taxon>
        <taxon>Bacillati</taxon>
        <taxon>Actinomycetota</taxon>
        <taxon>Actinomycetes</taxon>
        <taxon>Kitasatosporales</taxon>
        <taxon>Streptomycetaceae</taxon>
        <taxon>Streptomyces</taxon>
    </lineage>
</organism>
<evidence type="ECO:0000259" key="1">
    <source>
        <dbReference type="Pfam" id="PF13751"/>
    </source>
</evidence>
<name>A0ABW6M5M5_9ACTN</name>
<accession>A0ABW6M5M5</accession>